<feature type="region of interest" description="Disordered" evidence="1">
    <location>
        <begin position="379"/>
        <end position="413"/>
    </location>
</feature>
<reference evidence="3" key="1">
    <citation type="submission" date="2018-07" db="EMBL/GenBank/DDBJ databases">
        <authorList>
            <consortium name="PulseNet: The National Subtyping Network for Foodborne Disease Surveillance"/>
            <person name="Tarr C.L."/>
            <person name="Trees E."/>
            <person name="Katz L.S."/>
            <person name="Carleton-Romer H.A."/>
            <person name="Stroika S."/>
            <person name="Kucerova Z."/>
            <person name="Roache K.F."/>
            <person name="Sabol A.L."/>
            <person name="Besser J."/>
            <person name="Gerner-Smidt P."/>
        </authorList>
    </citation>
    <scope>NUCLEOTIDE SEQUENCE</scope>
    <source>
        <strain evidence="3">PNUSAS044820</strain>
    </source>
</reference>
<protein>
    <recommendedName>
        <fullName evidence="2">Large polyvalent protein-associated domain-containing protein</fullName>
    </recommendedName>
</protein>
<feature type="domain" description="Large polyvalent protein-associated" evidence="2">
    <location>
        <begin position="136"/>
        <end position="225"/>
    </location>
</feature>
<dbReference type="InterPro" id="IPR040677">
    <property type="entry name" value="LPD7"/>
</dbReference>
<gene>
    <name evidence="3" type="ORF">DSA26_23795</name>
</gene>
<feature type="compositionally biased region" description="Basic and acidic residues" evidence="1">
    <location>
        <begin position="232"/>
        <end position="243"/>
    </location>
</feature>
<sequence length="413" mass="47181">MESPEKSINKLLRSIDREFYDIKREVLADKRFTYQEKNQLLSVMHFERLKRKDSIVNKKEGFSMGSKDIRQMMSNNRKNLSGFTISAPEPEKEQPAESRFSRVMDKLRNPVNYSKVADDSRKSVEQHLDASNLYTKRTRKGHVHYLDKTSDKTLFVDNGQLITMRKNGLSKDSVAVALELAQGRFGSTLNIKGSKKFKEMVINVVAERGMDIHFTDKRMNEALQLRSQELKQAREQRDSDSRDTAFTIEGAELETGRKSATSEDLKDKAENTVPDVKSENYPLYRSVSTLQGKIVKHGEAPYLDKEGNSTSYYVTLKGKDGQETTQWGVGLKDALKGFRRGHEVSLELKESRPVQVRVRDENGHFSTREAVRNVWEATRIDGPQPKKSVETSKKDLMKGFQVVNSDDPTPDFS</sequence>
<dbReference type="EMBL" id="AAGFSN010000021">
    <property type="protein sequence ID" value="EBN4408030.1"/>
    <property type="molecule type" value="Genomic_DNA"/>
</dbReference>
<feature type="compositionally biased region" description="Basic and acidic residues" evidence="1">
    <location>
        <begin position="387"/>
        <end position="397"/>
    </location>
</feature>
<feature type="compositionally biased region" description="Polar residues" evidence="1">
    <location>
        <begin position="402"/>
        <end position="413"/>
    </location>
</feature>
<dbReference type="AlphaFoldDB" id="A0A5T8BW44"/>
<feature type="compositionally biased region" description="Basic and acidic residues" evidence="1">
    <location>
        <begin position="254"/>
        <end position="270"/>
    </location>
</feature>
<evidence type="ECO:0000313" key="3">
    <source>
        <dbReference type="EMBL" id="EBN4408030.1"/>
    </source>
</evidence>
<evidence type="ECO:0000259" key="2">
    <source>
        <dbReference type="Pfam" id="PF18821"/>
    </source>
</evidence>
<feature type="region of interest" description="Disordered" evidence="1">
    <location>
        <begin position="232"/>
        <end position="272"/>
    </location>
</feature>
<accession>A0A5T8BW44</accession>
<name>A0A5T8BW44_SALER</name>
<organism evidence="3">
    <name type="scientific">Salmonella enterica</name>
    <name type="common">Salmonella choleraesuis</name>
    <dbReference type="NCBI Taxonomy" id="28901"/>
    <lineage>
        <taxon>Bacteria</taxon>
        <taxon>Pseudomonadati</taxon>
        <taxon>Pseudomonadota</taxon>
        <taxon>Gammaproteobacteria</taxon>
        <taxon>Enterobacterales</taxon>
        <taxon>Enterobacteriaceae</taxon>
        <taxon>Salmonella</taxon>
    </lineage>
</organism>
<proteinExistence type="predicted"/>
<evidence type="ECO:0000256" key="1">
    <source>
        <dbReference type="SAM" id="MobiDB-lite"/>
    </source>
</evidence>
<comment type="caution">
    <text evidence="3">The sequence shown here is derived from an EMBL/GenBank/DDBJ whole genome shotgun (WGS) entry which is preliminary data.</text>
</comment>
<dbReference type="Pfam" id="PF18821">
    <property type="entry name" value="LPD7"/>
    <property type="match status" value="1"/>
</dbReference>